<dbReference type="RefSeq" id="WP_105187285.1">
    <property type="nucleotide sequence ID" value="NZ_BAAAGO010000026.1"/>
</dbReference>
<dbReference type="GO" id="GO:0046872">
    <property type="term" value="F:metal ion binding"/>
    <property type="evidence" value="ECO:0007669"/>
    <property type="project" value="UniProtKB-KW"/>
</dbReference>
<dbReference type="InterPro" id="IPR007197">
    <property type="entry name" value="rSAM"/>
</dbReference>
<dbReference type="InterPro" id="IPR017200">
    <property type="entry name" value="PqqE-like"/>
</dbReference>
<evidence type="ECO:0000256" key="5">
    <source>
        <dbReference type="ARBA" id="ARBA00023004"/>
    </source>
</evidence>
<dbReference type="EMBL" id="LT985188">
    <property type="protein sequence ID" value="SPD88879.1"/>
    <property type="molecule type" value="Genomic_DNA"/>
</dbReference>
<evidence type="ECO:0000256" key="4">
    <source>
        <dbReference type="ARBA" id="ARBA00022723"/>
    </source>
</evidence>
<dbReference type="GO" id="GO:0051539">
    <property type="term" value="F:4 iron, 4 sulfur cluster binding"/>
    <property type="evidence" value="ECO:0007669"/>
    <property type="project" value="UniProtKB-KW"/>
</dbReference>
<dbReference type="InterPro" id="IPR050377">
    <property type="entry name" value="Radical_SAM_PqqE_MftC-like"/>
</dbReference>
<dbReference type="SFLD" id="SFLDS00029">
    <property type="entry name" value="Radical_SAM"/>
    <property type="match status" value="1"/>
</dbReference>
<dbReference type="GO" id="GO:0003824">
    <property type="term" value="F:catalytic activity"/>
    <property type="evidence" value="ECO:0007669"/>
    <property type="project" value="InterPro"/>
</dbReference>
<dbReference type="SFLD" id="SFLDG01386">
    <property type="entry name" value="main_SPASM_domain-containing"/>
    <property type="match status" value="1"/>
</dbReference>
<dbReference type="SFLD" id="SFLDG01067">
    <property type="entry name" value="SPASM/twitch_domain_containing"/>
    <property type="match status" value="1"/>
</dbReference>
<dbReference type="SUPFAM" id="SSF102114">
    <property type="entry name" value="Radical SAM enzymes"/>
    <property type="match status" value="1"/>
</dbReference>
<accession>A0A2N9JNB9</accession>
<evidence type="ECO:0000256" key="1">
    <source>
        <dbReference type="ARBA" id="ARBA00001966"/>
    </source>
</evidence>
<evidence type="ECO:0000313" key="9">
    <source>
        <dbReference type="Proteomes" id="UP000238164"/>
    </source>
</evidence>
<dbReference type="KEGG" id="mgg:MPLG2_3849"/>
<dbReference type="PANTHER" id="PTHR11228:SF34">
    <property type="entry name" value="TUNGSTEN-CONTAINING ALDEHYDE FERREDOXIN OXIDOREDUCTASE COFACTOR MODIFYING PROTEIN"/>
    <property type="match status" value="1"/>
</dbReference>
<evidence type="ECO:0000259" key="7">
    <source>
        <dbReference type="PROSITE" id="PS51918"/>
    </source>
</evidence>
<organism evidence="8 9">
    <name type="scientific">Micropruina glycogenica</name>
    <dbReference type="NCBI Taxonomy" id="75385"/>
    <lineage>
        <taxon>Bacteria</taxon>
        <taxon>Bacillati</taxon>
        <taxon>Actinomycetota</taxon>
        <taxon>Actinomycetes</taxon>
        <taxon>Propionibacteriales</taxon>
        <taxon>Nocardioidaceae</taxon>
        <taxon>Micropruina</taxon>
    </lineage>
</organism>
<dbReference type="NCBIfam" id="TIGR04053">
    <property type="entry name" value="TIGR04053 family radical SAM/SPASM domain-containing protein"/>
    <property type="match status" value="1"/>
</dbReference>
<proteinExistence type="predicted"/>
<dbReference type="Pfam" id="PF04055">
    <property type="entry name" value="Radical_SAM"/>
    <property type="match status" value="1"/>
</dbReference>
<dbReference type="CDD" id="cd21123">
    <property type="entry name" value="SPASM_MftC-like"/>
    <property type="match status" value="1"/>
</dbReference>
<evidence type="ECO:0000256" key="6">
    <source>
        <dbReference type="ARBA" id="ARBA00023014"/>
    </source>
</evidence>
<evidence type="ECO:0000313" key="8">
    <source>
        <dbReference type="EMBL" id="SPD88879.1"/>
    </source>
</evidence>
<dbReference type="AlphaFoldDB" id="A0A2N9JNB9"/>
<dbReference type="CDD" id="cd01335">
    <property type="entry name" value="Radical_SAM"/>
    <property type="match status" value="1"/>
</dbReference>
<sequence>MAHGHPTSIGSVKPVNWAYQRAPMIVYWELTNACGLACRHCRATAMPDPAPGELSTAESIALLDDITGFGDPLPHVVMTGGDPLMRPDLRELIAAARQRGIGVSLAPAVTPLLTAERMREFAADGVQAISLSLDGSCAALHDGLRGVEGTFDATIEALDQAADSGLSVQVNTLVTATTADDLPAIYDLLEAHTLMQWSLFFLISIGRGAELTELTPGAAERVLLWAQRTARTAPWRIKTTEAMHYRRLGANALTRAGLDRAQIEQHPIARSFGIRDGNGIVFVSHQGDVTPSGFLPLTVGNVKHTSLVELYRSDPTMLALRDPEQFKGRCGACEFNRWCGGSRARAFAWTGDPLESDPLCPYQPREQVLAAH</sequence>
<keyword evidence="2" id="KW-0004">4Fe-4S</keyword>
<name>A0A2N9JNB9_9ACTN</name>
<gene>
    <name evidence="8" type="ORF">MPLG2_3849</name>
</gene>
<evidence type="ECO:0000256" key="3">
    <source>
        <dbReference type="ARBA" id="ARBA00022691"/>
    </source>
</evidence>
<dbReference type="InterPro" id="IPR013785">
    <property type="entry name" value="Aldolase_TIM"/>
</dbReference>
<dbReference type="PANTHER" id="PTHR11228">
    <property type="entry name" value="RADICAL SAM DOMAIN PROTEIN"/>
    <property type="match status" value="1"/>
</dbReference>
<protein>
    <submittedName>
        <fullName evidence="8">Radical SAM/SPASM domain-containing protein</fullName>
    </submittedName>
</protein>
<keyword evidence="5" id="KW-0408">Iron</keyword>
<feature type="domain" description="Radical SAM core" evidence="7">
    <location>
        <begin position="20"/>
        <end position="242"/>
    </location>
</feature>
<dbReference type="PROSITE" id="PS51918">
    <property type="entry name" value="RADICAL_SAM"/>
    <property type="match status" value="1"/>
</dbReference>
<dbReference type="OrthoDB" id="9782387at2"/>
<dbReference type="PIRSF" id="PIRSF037420">
    <property type="entry name" value="PQQ_syn_pqqE"/>
    <property type="match status" value="1"/>
</dbReference>
<dbReference type="InterPro" id="IPR058240">
    <property type="entry name" value="rSAM_sf"/>
</dbReference>
<reference evidence="8 9" key="1">
    <citation type="submission" date="2018-02" db="EMBL/GenBank/DDBJ databases">
        <authorList>
            <person name="Cohen D.B."/>
            <person name="Kent A.D."/>
        </authorList>
    </citation>
    <scope>NUCLEOTIDE SEQUENCE [LARGE SCALE GENOMIC DNA]</scope>
    <source>
        <strain evidence="8">1</strain>
    </source>
</reference>
<keyword evidence="6" id="KW-0411">Iron-sulfur</keyword>
<dbReference type="Gene3D" id="3.20.20.70">
    <property type="entry name" value="Aldolase class I"/>
    <property type="match status" value="1"/>
</dbReference>
<evidence type="ECO:0000256" key="2">
    <source>
        <dbReference type="ARBA" id="ARBA00022485"/>
    </source>
</evidence>
<comment type="cofactor">
    <cofactor evidence="1">
        <name>[4Fe-4S] cluster</name>
        <dbReference type="ChEBI" id="CHEBI:49883"/>
    </cofactor>
</comment>
<keyword evidence="9" id="KW-1185">Reference proteome</keyword>
<dbReference type="Proteomes" id="UP000238164">
    <property type="component" value="Chromosome 1"/>
</dbReference>
<keyword evidence="3" id="KW-0949">S-adenosyl-L-methionine</keyword>
<keyword evidence="4" id="KW-0479">Metal-binding</keyword>